<keyword evidence="2" id="KW-1185">Reference proteome</keyword>
<proteinExistence type="predicted"/>
<reference evidence="1" key="1">
    <citation type="submission" date="2017-08" db="EMBL/GenBank/DDBJ databases">
        <title>Complete Genome Sequence of Francisella noatunensis subsp. orientalis strain FNO190.</title>
        <authorList>
            <person name="Pereira F.L."/>
            <person name="Goncalves L.A."/>
            <person name="Guilherme T.C."/>
            <person name="Soares S.C."/>
            <person name="Dorella F.A."/>
            <person name="Carvalho A.F."/>
            <person name="Leibowitz M.P."/>
            <person name="Leal C.A.G."/>
            <person name="Azevedo V.A.C."/>
            <person name="Figueiredo H.C.P."/>
        </authorList>
    </citation>
    <scope>NUCLEOTIDE SEQUENCE</scope>
    <source>
        <strain evidence="1">FNO190</strain>
    </source>
</reference>
<evidence type="ECO:0000313" key="2">
    <source>
        <dbReference type="Proteomes" id="UP000035930"/>
    </source>
</evidence>
<sequence>MLRRLRNTLKPALVNACGGSVKHLNSHVWLSFWALKCFYIFLCRKI</sequence>
<dbReference type="EMBL" id="CP011923">
    <property type="protein sequence ID" value="AKN88212.1"/>
    <property type="molecule type" value="Genomic_DNA"/>
</dbReference>
<evidence type="ECO:0000313" key="1">
    <source>
        <dbReference type="EMBL" id="AKN88212.1"/>
    </source>
</evidence>
<organism evidence="1 2">
    <name type="scientific">Francisella orientalis</name>
    <dbReference type="NCBI Taxonomy" id="299583"/>
    <lineage>
        <taxon>Bacteria</taxon>
        <taxon>Pseudomonadati</taxon>
        <taxon>Pseudomonadota</taxon>
        <taxon>Gammaproteobacteria</taxon>
        <taxon>Thiotrichales</taxon>
        <taxon>Francisellaceae</taxon>
        <taxon>Francisella</taxon>
    </lineage>
</organism>
<dbReference type="Proteomes" id="UP000035930">
    <property type="component" value="Chromosome"/>
</dbReference>
<accession>A0ABM5U5Q9</accession>
<gene>
    <name evidence="1" type="ORF">FNO190_0370</name>
</gene>
<protein>
    <submittedName>
        <fullName evidence="1">Uncharacterized protein</fullName>
    </submittedName>
</protein>
<name>A0ABM5U5Q9_9GAMM</name>